<feature type="domain" description="PiggyBac transposable element-derived protein" evidence="1">
    <location>
        <begin position="1"/>
        <end position="107"/>
    </location>
</feature>
<evidence type="ECO:0000313" key="2">
    <source>
        <dbReference type="EMBL" id="KAF6240902.1"/>
    </source>
</evidence>
<proteinExistence type="predicted"/>
<dbReference type="OrthoDB" id="3562449at2759"/>
<accession>A0A8H6L9W0</accession>
<dbReference type="InterPro" id="IPR029526">
    <property type="entry name" value="PGBD"/>
</dbReference>
<organism evidence="2 3">
    <name type="scientific">Letharia columbiana</name>
    <dbReference type="NCBI Taxonomy" id="112416"/>
    <lineage>
        <taxon>Eukaryota</taxon>
        <taxon>Fungi</taxon>
        <taxon>Dikarya</taxon>
        <taxon>Ascomycota</taxon>
        <taxon>Pezizomycotina</taxon>
        <taxon>Lecanoromycetes</taxon>
        <taxon>OSLEUM clade</taxon>
        <taxon>Lecanoromycetidae</taxon>
        <taxon>Lecanorales</taxon>
        <taxon>Lecanorineae</taxon>
        <taxon>Parmeliaceae</taxon>
        <taxon>Letharia</taxon>
    </lineage>
</organism>
<comment type="caution">
    <text evidence="2">The sequence shown here is derived from an EMBL/GenBank/DDBJ whole genome shotgun (WGS) entry which is preliminary data.</text>
</comment>
<dbReference type="AlphaFoldDB" id="A0A8H6L9W0"/>
<name>A0A8H6L9W0_9LECA</name>
<dbReference type="EMBL" id="JACCJC010000002">
    <property type="protein sequence ID" value="KAF6240902.1"/>
    <property type="molecule type" value="Genomic_DNA"/>
</dbReference>
<dbReference type="RefSeq" id="XP_037170150.1">
    <property type="nucleotide sequence ID" value="XM_037302643.1"/>
</dbReference>
<protein>
    <recommendedName>
        <fullName evidence="1">PiggyBac transposable element-derived protein domain-containing protein</fullName>
    </recommendedName>
</protein>
<evidence type="ECO:0000259" key="1">
    <source>
        <dbReference type="Pfam" id="PF13843"/>
    </source>
</evidence>
<gene>
    <name evidence="2" type="ORF">HO173_000694</name>
</gene>
<sequence length="109" mass="12814">MARDRYVLLRRMIHCSDPDEEDSFTIGKGRHQKPVWYKKMLPFADEIRSNWKKLRTPSSHCAIDECMIKETGRTHHSTMAPGKPIKEGYKVFAIGDEGYLYNYAWYSPE</sequence>
<evidence type="ECO:0000313" key="3">
    <source>
        <dbReference type="Proteomes" id="UP000578531"/>
    </source>
</evidence>
<reference evidence="2 3" key="1">
    <citation type="journal article" date="2020" name="Genomics">
        <title>Complete, high-quality genomes from long-read metagenomic sequencing of two wolf lichen thalli reveals enigmatic genome architecture.</title>
        <authorList>
            <person name="McKenzie S.K."/>
            <person name="Walston R.F."/>
            <person name="Allen J.L."/>
        </authorList>
    </citation>
    <scope>NUCLEOTIDE SEQUENCE [LARGE SCALE GENOMIC DNA]</scope>
    <source>
        <strain evidence="2">WasteWater2</strain>
    </source>
</reference>
<dbReference type="Pfam" id="PF13843">
    <property type="entry name" value="DDE_Tnp_1_7"/>
    <property type="match status" value="1"/>
</dbReference>
<dbReference type="Proteomes" id="UP000578531">
    <property type="component" value="Unassembled WGS sequence"/>
</dbReference>
<keyword evidence="3" id="KW-1185">Reference proteome</keyword>
<dbReference type="GeneID" id="59282373"/>